<protein>
    <submittedName>
        <fullName evidence="1">Uncharacterized protein</fullName>
    </submittedName>
</protein>
<reference evidence="1 2" key="1">
    <citation type="journal article" date="2023" name="Plants (Basel)">
        <title>Bridging the Gap: Combining Genomics and Transcriptomics Approaches to Understand Stylosanthes scabra, an Orphan Legume from the Brazilian Caatinga.</title>
        <authorList>
            <person name="Ferreira-Neto J.R.C."/>
            <person name="da Silva M.D."/>
            <person name="Binneck E."/>
            <person name="de Melo N.F."/>
            <person name="da Silva R.H."/>
            <person name="de Melo A.L.T.M."/>
            <person name="Pandolfi V."/>
            <person name="Bustamante F.O."/>
            <person name="Brasileiro-Vidal A.C."/>
            <person name="Benko-Iseppon A.M."/>
        </authorList>
    </citation>
    <scope>NUCLEOTIDE SEQUENCE [LARGE SCALE GENOMIC DNA]</scope>
    <source>
        <tissue evidence="1">Leaves</tissue>
    </source>
</reference>
<feature type="non-terminal residue" evidence="1">
    <location>
        <position position="1"/>
    </location>
</feature>
<dbReference type="EMBL" id="JASCZI010122223">
    <property type="protein sequence ID" value="MED6163937.1"/>
    <property type="molecule type" value="Genomic_DNA"/>
</dbReference>
<organism evidence="1 2">
    <name type="scientific">Stylosanthes scabra</name>
    <dbReference type="NCBI Taxonomy" id="79078"/>
    <lineage>
        <taxon>Eukaryota</taxon>
        <taxon>Viridiplantae</taxon>
        <taxon>Streptophyta</taxon>
        <taxon>Embryophyta</taxon>
        <taxon>Tracheophyta</taxon>
        <taxon>Spermatophyta</taxon>
        <taxon>Magnoliopsida</taxon>
        <taxon>eudicotyledons</taxon>
        <taxon>Gunneridae</taxon>
        <taxon>Pentapetalae</taxon>
        <taxon>rosids</taxon>
        <taxon>fabids</taxon>
        <taxon>Fabales</taxon>
        <taxon>Fabaceae</taxon>
        <taxon>Papilionoideae</taxon>
        <taxon>50 kb inversion clade</taxon>
        <taxon>dalbergioids sensu lato</taxon>
        <taxon>Dalbergieae</taxon>
        <taxon>Pterocarpus clade</taxon>
        <taxon>Stylosanthes</taxon>
    </lineage>
</organism>
<name>A0ABU6URI4_9FABA</name>
<proteinExistence type="predicted"/>
<accession>A0ABU6URI4</accession>
<evidence type="ECO:0000313" key="2">
    <source>
        <dbReference type="Proteomes" id="UP001341840"/>
    </source>
</evidence>
<keyword evidence="2" id="KW-1185">Reference proteome</keyword>
<comment type="caution">
    <text evidence="1">The sequence shown here is derived from an EMBL/GenBank/DDBJ whole genome shotgun (WGS) entry which is preliminary data.</text>
</comment>
<gene>
    <name evidence="1" type="ORF">PIB30_084909</name>
</gene>
<evidence type="ECO:0000313" key="1">
    <source>
        <dbReference type="EMBL" id="MED6163937.1"/>
    </source>
</evidence>
<sequence length="65" mass="6923">ISHGGPIAVSESMVGRSCLKSIHVKHRKSLGNGDSSDVSRGLCGGVMDEYSMNRELIVLDVKAHT</sequence>
<dbReference type="Proteomes" id="UP001341840">
    <property type="component" value="Unassembled WGS sequence"/>
</dbReference>